<organism evidence="2 3">
    <name type="scientific">Poritiphilus flavus</name>
    <dbReference type="NCBI Taxonomy" id="2697053"/>
    <lineage>
        <taxon>Bacteria</taxon>
        <taxon>Pseudomonadati</taxon>
        <taxon>Bacteroidota</taxon>
        <taxon>Flavobacteriia</taxon>
        <taxon>Flavobacteriales</taxon>
        <taxon>Flavobacteriaceae</taxon>
        <taxon>Poritiphilus</taxon>
    </lineage>
</organism>
<name>A0A6L9EHS6_9FLAO</name>
<reference evidence="2 3" key="1">
    <citation type="submission" date="2020-01" db="EMBL/GenBank/DDBJ databases">
        <title>Bacteria diversity of Porities sp.</title>
        <authorList>
            <person name="Wang G."/>
        </authorList>
    </citation>
    <scope>NUCLEOTIDE SEQUENCE [LARGE SCALE GENOMIC DNA]</scope>
    <source>
        <strain evidence="2 3">R33</strain>
    </source>
</reference>
<proteinExistence type="predicted"/>
<dbReference type="AlphaFoldDB" id="A0A6L9EHS6"/>
<protein>
    <recommendedName>
        <fullName evidence="4">Lipocalin-like domain-containing protein</fullName>
    </recommendedName>
</protein>
<evidence type="ECO:0000313" key="3">
    <source>
        <dbReference type="Proteomes" id="UP000475249"/>
    </source>
</evidence>
<dbReference type="Proteomes" id="UP000475249">
    <property type="component" value="Unassembled WGS sequence"/>
</dbReference>
<evidence type="ECO:0000256" key="1">
    <source>
        <dbReference type="SAM" id="SignalP"/>
    </source>
</evidence>
<keyword evidence="1" id="KW-0732">Signal</keyword>
<keyword evidence="3" id="KW-1185">Reference proteome</keyword>
<evidence type="ECO:0000313" key="2">
    <source>
        <dbReference type="EMBL" id="NAS14334.1"/>
    </source>
</evidence>
<dbReference type="RefSeq" id="WP_161437375.1">
    <property type="nucleotide sequence ID" value="NZ_WXYO01000009.1"/>
</dbReference>
<accession>A0A6L9EHS6</accession>
<comment type="caution">
    <text evidence="2">The sequence shown here is derived from an EMBL/GenBank/DDBJ whole genome shotgun (WGS) entry which is preliminary data.</text>
</comment>
<feature type="chain" id="PRO_5026953981" description="Lipocalin-like domain-containing protein" evidence="1">
    <location>
        <begin position="26"/>
        <end position="147"/>
    </location>
</feature>
<evidence type="ECO:0008006" key="4">
    <source>
        <dbReference type="Google" id="ProtNLM"/>
    </source>
</evidence>
<feature type="signal peptide" evidence="1">
    <location>
        <begin position="1"/>
        <end position="25"/>
    </location>
</feature>
<gene>
    <name evidence="2" type="ORF">GTQ38_20145</name>
</gene>
<dbReference type="PROSITE" id="PS51257">
    <property type="entry name" value="PROKAR_LIPOPROTEIN"/>
    <property type="match status" value="1"/>
</dbReference>
<sequence>MKLFKKEILKYMILPLFLLALGCNSEDEGESEAEQAEVSQLNSNLGVWEGSGMQPGISWTIKITLAENEQLIEYPSLDCGGFLTLLEEGDGVLLFRETITFNTVCADQGFVELIETSATTMDYNYYWPNASNEQGELGATGSVTKVD</sequence>
<dbReference type="EMBL" id="WXYO01000009">
    <property type="protein sequence ID" value="NAS14334.1"/>
    <property type="molecule type" value="Genomic_DNA"/>
</dbReference>